<dbReference type="InterPro" id="IPR036869">
    <property type="entry name" value="J_dom_sf"/>
</dbReference>
<dbReference type="Pfam" id="PF00226">
    <property type="entry name" value="DnaJ"/>
    <property type="match status" value="1"/>
</dbReference>
<dbReference type="PROSITE" id="PS00636">
    <property type="entry name" value="DNAJ_1"/>
    <property type="match status" value="1"/>
</dbReference>
<feature type="region of interest" description="Disordered" evidence="1">
    <location>
        <begin position="311"/>
        <end position="360"/>
    </location>
</feature>
<feature type="domain" description="J" evidence="2">
    <location>
        <begin position="67"/>
        <end position="131"/>
    </location>
</feature>
<dbReference type="Gene3D" id="1.10.287.110">
    <property type="entry name" value="DnaJ domain"/>
    <property type="match status" value="1"/>
</dbReference>
<dbReference type="PANTHER" id="PTHR45089">
    <property type="entry name" value="DNAJ HEAT SHOCK AMINO-TERMINAL DOMAIN PROTEIN-RELATED"/>
    <property type="match status" value="1"/>
</dbReference>
<sequence length="676" mass="75946">MECNKDEAIRAKQIAEKKMENNDFDGARKFALKAQKLYPELDNITRLLSICDVHCSAHKQIFGAEKDWYSILQVEKMADELTVRKQYRRLALYLHPDKNPFPGAESAFKLICEANAILSDPTKKTIYDSKIRMAVAVSLDPVNPPPHMTHNYQYNNGSQPKVNGFSSLNHSQRAQSSFTVSQDMFWTSCAFCSVKYQYSRNLKNTMLKCQNCMKSFMGYEVTAQGVPAGGPKWVPSTAHTVPVKPSVPNPGKFATGVKNDNVGSSVSHEASQCCASRKATRAEVGDLKSIRVESAPKVSVDRKREEINNFNFKSSCNGDAGNKVSRSEKNGGRRGKKRVLELSVESGDTSSDSELEDAKVLKSGPSNCHFVRRSSRNRQNVVYTEGQDDDDGAGNQNETVDPEESGQAGHVDLDEKVKVDDVIVIESDSEESADKDILNCEDPEFNDFDKERDEDRFSVNQFWACYDQAEGLPRFYAKVKQVRASPFELSITWLEADPIDEAHDKWVEEGFPVGCGRFKLGKTIKTSSRLTFSHQMYFKKGNKRGSLTMYPRKGQVWAIYKDWDLSWSSEDHRQYTYEVVEVISDFDAVDGVHVCYLDKVNGFVSIFRRSGTNSFLVGTNELYKFSHSIPCYKMMGSERDGVPVGSFELDPASLPLNPDDLYYPGKIKTGKQKTGP</sequence>
<dbReference type="PRINTS" id="PR00625">
    <property type="entry name" value="JDOMAIN"/>
</dbReference>
<dbReference type="Proteomes" id="UP001632038">
    <property type="component" value="Unassembled WGS sequence"/>
</dbReference>
<organism evidence="3 4">
    <name type="scientific">Castilleja foliolosa</name>
    <dbReference type="NCBI Taxonomy" id="1961234"/>
    <lineage>
        <taxon>Eukaryota</taxon>
        <taxon>Viridiplantae</taxon>
        <taxon>Streptophyta</taxon>
        <taxon>Embryophyta</taxon>
        <taxon>Tracheophyta</taxon>
        <taxon>Spermatophyta</taxon>
        <taxon>Magnoliopsida</taxon>
        <taxon>eudicotyledons</taxon>
        <taxon>Gunneridae</taxon>
        <taxon>Pentapetalae</taxon>
        <taxon>asterids</taxon>
        <taxon>lamiids</taxon>
        <taxon>Lamiales</taxon>
        <taxon>Orobanchaceae</taxon>
        <taxon>Pedicularideae</taxon>
        <taxon>Castillejinae</taxon>
        <taxon>Castilleja</taxon>
    </lineage>
</organism>
<dbReference type="SMART" id="SM00271">
    <property type="entry name" value="DnaJ"/>
    <property type="match status" value="1"/>
</dbReference>
<evidence type="ECO:0000313" key="4">
    <source>
        <dbReference type="Proteomes" id="UP001632038"/>
    </source>
</evidence>
<dbReference type="InterPro" id="IPR024593">
    <property type="entry name" value="DUF3444"/>
</dbReference>
<feature type="region of interest" description="Disordered" evidence="1">
    <location>
        <begin position="242"/>
        <end position="264"/>
    </location>
</feature>
<reference evidence="4" key="1">
    <citation type="journal article" date="2024" name="IScience">
        <title>Strigolactones Initiate the Formation of Haustorium-like Structures in Castilleja.</title>
        <authorList>
            <person name="Buerger M."/>
            <person name="Peterson D."/>
            <person name="Chory J."/>
        </authorList>
    </citation>
    <scope>NUCLEOTIDE SEQUENCE [LARGE SCALE GENOMIC DNA]</scope>
</reference>
<dbReference type="CDD" id="cd06257">
    <property type="entry name" value="DnaJ"/>
    <property type="match status" value="1"/>
</dbReference>
<accession>A0ABD3C917</accession>
<evidence type="ECO:0000256" key="1">
    <source>
        <dbReference type="SAM" id="MobiDB-lite"/>
    </source>
</evidence>
<keyword evidence="4" id="KW-1185">Reference proteome</keyword>
<protein>
    <recommendedName>
        <fullName evidence="2">J domain-containing protein</fullName>
    </recommendedName>
</protein>
<dbReference type="PROSITE" id="PS50076">
    <property type="entry name" value="DNAJ_2"/>
    <property type="match status" value="1"/>
</dbReference>
<dbReference type="Pfam" id="PF11926">
    <property type="entry name" value="DUF3444"/>
    <property type="match status" value="1"/>
</dbReference>
<name>A0ABD3C917_9LAMI</name>
<dbReference type="InterPro" id="IPR001623">
    <property type="entry name" value="DnaJ_domain"/>
</dbReference>
<feature type="region of interest" description="Disordered" evidence="1">
    <location>
        <begin position="379"/>
        <end position="412"/>
    </location>
</feature>
<dbReference type="InterPro" id="IPR018253">
    <property type="entry name" value="DnaJ_domain_CS"/>
</dbReference>
<proteinExistence type="predicted"/>
<dbReference type="PANTHER" id="PTHR45089:SF57">
    <property type="entry name" value="DNAJ HEAT SHOCK N-TERMINAL DOMAIN-CONTAINING PROTEIN"/>
    <property type="match status" value="1"/>
</dbReference>
<dbReference type="AlphaFoldDB" id="A0ABD3C917"/>
<evidence type="ECO:0000259" key="2">
    <source>
        <dbReference type="PROSITE" id="PS50076"/>
    </source>
</evidence>
<dbReference type="EMBL" id="JAVIJP010000052">
    <property type="protein sequence ID" value="KAL3625315.1"/>
    <property type="molecule type" value="Genomic_DNA"/>
</dbReference>
<evidence type="ECO:0000313" key="3">
    <source>
        <dbReference type="EMBL" id="KAL3625315.1"/>
    </source>
</evidence>
<gene>
    <name evidence="3" type="ORF">CASFOL_030769</name>
</gene>
<dbReference type="SUPFAM" id="SSF46565">
    <property type="entry name" value="Chaperone J-domain"/>
    <property type="match status" value="1"/>
</dbReference>
<comment type="caution">
    <text evidence="3">The sequence shown here is derived from an EMBL/GenBank/DDBJ whole genome shotgun (WGS) entry which is preliminary data.</text>
</comment>